<gene>
    <name evidence="2" type="ORF">GCM10009789_36220</name>
</gene>
<accession>A0ABP4PER0</accession>
<keyword evidence="3" id="KW-1185">Reference proteome</keyword>
<dbReference type="Proteomes" id="UP001500393">
    <property type="component" value="Unassembled WGS sequence"/>
</dbReference>
<dbReference type="Pfam" id="PF01526">
    <property type="entry name" value="DDE_Tnp_Tn3"/>
    <property type="match status" value="1"/>
</dbReference>
<feature type="domain" description="Tn3 transposase DDE" evidence="1">
    <location>
        <begin position="32"/>
        <end position="113"/>
    </location>
</feature>
<dbReference type="RefSeq" id="WP_344215298.1">
    <property type="nucleotide sequence ID" value="NZ_BAAAOS010000020.1"/>
</dbReference>
<dbReference type="EMBL" id="BAAAOS010000020">
    <property type="protein sequence ID" value="GAA1579283.1"/>
    <property type="molecule type" value="Genomic_DNA"/>
</dbReference>
<dbReference type="InterPro" id="IPR002513">
    <property type="entry name" value="Tn3_Tnp_DDE_dom"/>
</dbReference>
<protein>
    <recommendedName>
        <fullName evidence="1">Tn3 transposase DDE domain-containing protein</fullName>
    </recommendedName>
</protein>
<evidence type="ECO:0000313" key="3">
    <source>
        <dbReference type="Proteomes" id="UP001500393"/>
    </source>
</evidence>
<comment type="caution">
    <text evidence="2">The sequence shown here is derived from an EMBL/GenBank/DDBJ whole genome shotgun (WGS) entry which is preliminary data.</text>
</comment>
<name>A0ABP4PER0_9ACTN</name>
<evidence type="ECO:0000313" key="2">
    <source>
        <dbReference type="EMBL" id="GAA1579283.1"/>
    </source>
</evidence>
<reference evidence="3" key="1">
    <citation type="journal article" date="2019" name="Int. J. Syst. Evol. Microbiol.">
        <title>The Global Catalogue of Microorganisms (GCM) 10K type strain sequencing project: providing services to taxonomists for standard genome sequencing and annotation.</title>
        <authorList>
            <consortium name="The Broad Institute Genomics Platform"/>
            <consortium name="The Broad Institute Genome Sequencing Center for Infectious Disease"/>
            <person name="Wu L."/>
            <person name="Ma J."/>
        </authorList>
    </citation>
    <scope>NUCLEOTIDE SEQUENCE [LARGE SCALE GENOMIC DNA]</scope>
    <source>
        <strain evidence="3">JCM 14969</strain>
    </source>
</reference>
<sequence>MGGAVDGVQLFGAFVQVLDRGVGDQADADRSAFHGFAKWLSFGHDGILAGNDPDHLEKIVKFNELLANCAIYSTTLDITAAANDLIAAGREIDPEDLATITPYITSKIRRFGDWKLDLTPPPPAVAGGLDLARMD</sequence>
<evidence type="ECO:0000259" key="1">
    <source>
        <dbReference type="Pfam" id="PF01526"/>
    </source>
</evidence>
<organism evidence="2 3">
    <name type="scientific">Kribbella sancticallisti</name>
    <dbReference type="NCBI Taxonomy" id="460087"/>
    <lineage>
        <taxon>Bacteria</taxon>
        <taxon>Bacillati</taxon>
        <taxon>Actinomycetota</taxon>
        <taxon>Actinomycetes</taxon>
        <taxon>Propionibacteriales</taxon>
        <taxon>Kribbellaceae</taxon>
        <taxon>Kribbella</taxon>
    </lineage>
</organism>
<proteinExistence type="predicted"/>